<feature type="compositionally biased region" description="Polar residues" evidence="2">
    <location>
        <begin position="9"/>
        <end position="20"/>
    </location>
</feature>
<comment type="similarity">
    <text evidence="1">Belongs to the UPF0488 family.</text>
</comment>
<evidence type="ECO:0000256" key="1">
    <source>
        <dbReference type="ARBA" id="ARBA00005707"/>
    </source>
</evidence>
<proteinExistence type="inferred from homology"/>
<reference evidence="3" key="2">
    <citation type="submission" date="2023-05" db="EMBL/GenBank/DDBJ databases">
        <authorList>
            <person name="Fouks B."/>
        </authorList>
    </citation>
    <scope>NUCLEOTIDE SEQUENCE</scope>
    <source>
        <strain evidence="3">Stay&amp;Tobe</strain>
        <tissue evidence="3">Testes</tissue>
    </source>
</reference>
<dbReference type="InterPro" id="IPR029274">
    <property type="entry name" value="DUF4615"/>
</dbReference>
<dbReference type="PANTHER" id="PTHR13602">
    <property type="entry name" value="UPF0488 PROTEIN C8ORF33"/>
    <property type="match status" value="1"/>
</dbReference>
<dbReference type="AlphaFoldDB" id="A0AAD8AB33"/>
<dbReference type="EMBL" id="JASPKZ010002317">
    <property type="protein sequence ID" value="KAJ9595758.1"/>
    <property type="molecule type" value="Genomic_DNA"/>
</dbReference>
<dbReference type="PANTHER" id="PTHR13602:SF2">
    <property type="entry name" value="UPF0488 PROTEIN C8ORF33"/>
    <property type="match status" value="1"/>
</dbReference>
<dbReference type="Pfam" id="PF15393">
    <property type="entry name" value="DUF4615"/>
    <property type="match status" value="1"/>
</dbReference>
<feature type="region of interest" description="Disordered" evidence="2">
    <location>
        <begin position="1"/>
        <end position="25"/>
    </location>
</feature>
<dbReference type="Proteomes" id="UP001233999">
    <property type="component" value="Unassembled WGS sequence"/>
</dbReference>
<accession>A0AAD8AB33</accession>
<comment type="caution">
    <text evidence="3">The sequence shown here is derived from an EMBL/GenBank/DDBJ whole genome shotgun (WGS) entry which is preliminary data.</text>
</comment>
<organism evidence="3 4">
    <name type="scientific">Diploptera punctata</name>
    <name type="common">Pacific beetle cockroach</name>
    <dbReference type="NCBI Taxonomy" id="6984"/>
    <lineage>
        <taxon>Eukaryota</taxon>
        <taxon>Metazoa</taxon>
        <taxon>Ecdysozoa</taxon>
        <taxon>Arthropoda</taxon>
        <taxon>Hexapoda</taxon>
        <taxon>Insecta</taxon>
        <taxon>Pterygota</taxon>
        <taxon>Neoptera</taxon>
        <taxon>Polyneoptera</taxon>
        <taxon>Dictyoptera</taxon>
        <taxon>Blattodea</taxon>
        <taxon>Blaberoidea</taxon>
        <taxon>Blaberidae</taxon>
        <taxon>Diplopterinae</taxon>
        <taxon>Diploptera</taxon>
    </lineage>
</organism>
<protein>
    <submittedName>
        <fullName evidence="3">Uncharacterized protein</fullName>
    </submittedName>
</protein>
<keyword evidence="4" id="KW-1185">Reference proteome</keyword>
<evidence type="ECO:0000313" key="4">
    <source>
        <dbReference type="Proteomes" id="UP001233999"/>
    </source>
</evidence>
<reference evidence="3" key="1">
    <citation type="journal article" date="2023" name="IScience">
        <title>Live-bearing cockroach genome reveals convergent evolutionary mechanisms linked to viviparity in insects and beyond.</title>
        <authorList>
            <person name="Fouks B."/>
            <person name="Harrison M.C."/>
            <person name="Mikhailova A.A."/>
            <person name="Marchal E."/>
            <person name="English S."/>
            <person name="Carruthers M."/>
            <person name="Jennings E.C."/>
            <person name="Chiamaka E.L."/>
            <person name="Frigard R.A."/>
            <person name="Pippel M."/>
            <person name="Attardo G.M."/>
            <person name="Benoit J.B."/>
            <person name="Bornberg-Bauer E."/>
            <person name="Tobe S.S."/>
        </authorList>
    </citation>
    <scope>NUCLEOTIDE SEQUENCE</scope>
    <source>
        <strain evidence="3">Stay&amp;Tobe</strain>
    </source>
</reference>
<evidence type="ECO:0000313" key="3">
    <source>
        <dbReference type="EMBL" id="KAJ9595758.1"/>
    </source>
</evidence>
<sequence>MPPKRPKPVNQSLSNTTNNCLPEPDDNAAQQFELELKWCIQQLEGVLSANKMNSRQVQDTTRSLTVLKSKNAPMVKKRQVMRASFGDYRAKMAEEEKKMNKALNRVTIFASSPNTTSRFVKRSCAIMPEQTDNSFRFNFQVEPSAPNEKIVQTNNTNFSFHSSDNSFKFNFMEAQCDS</sequence>
<name>A0AAD8AB33_DIPPU</name>
<evidence type="ECO:0000256" key="2">
    <source>
        <dbReference type="SAM" id="MobiDB-lite"/>
    </source>
</evidence>
<gene>
    <name evidence="3" type="ORF">L9F63_013077</name>
</gene>